<organism evidence="3 4">
    <name type="scientific">Caldovatus sediminis</name>
    <dbReference type="NCBI Taxonomy" id="2041189"/>
    <lineage>
        <taxon>Bacteria</taxon>
        <taxon>Pseudomonadati</taxon>
        <taxon>Pseudomonadota</taxon>
        <taxon>Alphaproteobacteria</taxon>
        <taxon>Acetobacterales</taxon>
        <taxon>Roseomonadaceae</taxon>
        <taxon>Caldovatus</taxon>
    </lineage>
</organism>
<dbReference type="InterPro" id="IPR052350">
    <property type="entry name" value="Metallo-dep_Lactonases"/>
</dbReference>
<protein>
    <submittedName>
        <fullName evidence="3">Amidohydrolase</fullName>
    </submittedName>
</protein>
<name>A0A8J2ZFS3_9PROT</name>
<dbReference type="GO" id="GO:0016787">
    <property type="term" value="F:hydrolase activity"/>
    <property type="evidence" value="ECO:0007669"/>
    <property type="project" value="InterPro"/>
</dbReference>
<dbReference type="SUPFAM" id="SSF51556">
    <property type="entry name" value="Metallo-dependent hydrolases"/>
    <property type="match status" value="1"/>
</dbReference>
<keyword evidence="4" id="KW-1185">Reference proteome</keyword>
<gene>
    <name evidence="3" type="ORF">GCM10010964_43170</name>
</gene>
<dbReference type="Gene3D" id="3.20.20.140">
    <property type="entry name" value="Metal-dependent hydrolases"/>
    <property type="match status" value="1"/>
</dbReference>
<dbReference type="Proteomes" id="UP000597507">
    <property type="component" value="Unassembled WGS sequence"/>
</dbReference>
<dbReference type="Pfam" id="PF04909">
    <property type="entry name" value="Amidohydro_2"/>
    <property type="match status" value="1"/>
</dbReference>
<evidence type="ECO:0000313" key="3">
    <source>
        <dbReference type="EMBL" id="GGG51285.1"/>
    </source>
</evidence>
<accession>A0A8J2ZFS3</accession>
<sequence length="302" mass="33512">MPEPIIDAHHHIWRLAATPWLNGPPVPRIFGAYGPLRRDYGIEEYLAEATPCGVVRSVFVQVNVAPGAEVEEVAWVQSVADRAGGFPHAITAFADLAAPDVGAVLDRALAAGRVRAVRQQLHWHEKPLYRFAARPDVMNDPAWRRGLGEVRRRGLAFELQVFPGQMRDAAALVRAFPEMTFILLHAGMLEDRSAEGWALWRRGMTELAACPNLVVKLSGLGTFERACSVALWRPVIEATVELFGPNRCLFGSNFPIEKLWTSYAELVATVRACLEGYAAEERRAILHDTAARIYGLPDDARR</sequence>
<dbReference type="InterPro" id="IPR032466">
    <property type="entry name" value="Metal_Hydrolase"/>
</dbReference>
<dbReference type="PANTHER" id="PTHR43569">
    <property type="entry name" value="AMIDOHYDROLASE"/>
    <property type="match status" value="1"/>
</dbReference>
<evidence type="ECO:0000259" key="2">
    <source>
        <dbReference type="Pfam" id="PF04909"/>
    </source>
</evidence>
<dbReference type="PANTHER" id="PTHR43569:SF1">
    <property type="entry name" value="BLL3371 PROTEIN"/>
    <property type="match status" value="1"/>
</dbReference>
<proteinExistence type="inferred from homology"/>
<feature type="domain" description="Amidohydrolase-related" evidence="2">
    <location>
        <begin position="6"/>
        <end position="296"/>
    </location>
</feature>
<evidence type="ECO:0000313" key="4">
    <source>
        <dbReference type="Proteomes" id="UP000597507"/>
    </source>
</evidence>
<dbReference type="RefSeq" id="WP_188904076.1">
    <property type="nucleotide sequence ID" value="NZ_BMKS01000024.1"/>
</dbReference>
<dbReference type="InterPro" id="IPR006680">
    <property type="entry name" value="Amidohydro-rel"/>
</dbReference>
<evidence type="ECO:0000256" key="1">
    <source>
        <dbReference type="ARBA" id="ARBA00038310"/>
    </source>
</evidence>
<dbReference type="EMBL" id="BMKS01000024">
    <property type="protein sequence ID" value="GGG51285.1"/>
    <property type="molecule type" value="Genomic_DNA"/>
</dbReference>
<dbReference type="AlphaFoldDB" id="A0A8J2ZFS3"/>
<reference evidence="3 4" key="1">
    <citation type="journal article" date="2014" name="Int. J. Syst. Evol. Microbiol.">
        <title>Complete genome sequence of Corynebacterium casei LMG S-19264T (=DSM 44701T), isolated from a smear-ripened cheese.</title>
        <authorList>
            <consortium name="US DOE Joint Genome Institute (JGI-PGF)"/>
            <person name="Walter F."/>
            <person name="Albersmeier A."/>
            <person name="Kalinowski J."/>
            <person name="Ruckert C."/>
        </authorList>
    </citation>
    <scope>NUCLEOTIDE SEQUENCE [LARGE SCALE GENOMIC DNA]</scope>
    <source>
        <strain evidence="3 4">CGMCC 1.16330</strain>
    </source>
</reference>
<comment type="similarity">
    <text evidence="1">Belongs to the metallo-dependent hydrolases superfamily.</text>
</comment>
<comment type="caution">
    <text evidence="3">The sequence shown here is derived from an EMBL/GenBank/DDBJ whole genome shotgun (WGS) entry which is preliminary data.</text>
</comment>